<evidence type="ECO:0000259" key="3">
    <source>
        <dbReference type="Pfam" id="PF12695"/>
    </source>
</evidence>
<gene>
    <name evidence="4" type="ORF">HF885_07050</name>
</gene>
<evidence type="ECO:0000313" key="4">
    <source>
        <dbReference type="EMBL" id="NMF26185.1"/>
    </source>
</evidence>
<dbReference type="GO" id="GO:0016787">
    <property type="term" value="F:hydrolase activity"/>
    <property type="evidence" value="ECO:0007669"/>
    <property type="project" value="UniProtKB-KW"/>
</dbReference>
<dbReference type="InterPro" id="IPR029059">
    <property type="entry name" value="AB_hydrolase_5"/>
</dbReference>
<keyword evidence="2" id="KW-1133">Transmembrane helix</keyword>
<reference evidence="4 5" key="1">
    <citation type="submission" date="2020-04" db="EMBL/GenBank/DDBJ databases">
        <authorList>
            <person name="Hitch T.C.A."/>
            <person name="Wylensek D."/>
            <person name="Clavel T."/>
        </authorList>
    </citation>
    <scope>NUCLEOTIDE SEQUENCE [LARGE SCALE GENOMIC DNA]</scope>
    <source>
        <strain evidence="4 5">105184</strain>
    </source>
</reference>
<feature type="region of interest" description="Disordered" evidence="1">
    <location>
        <begin position="1"/>
        <end position="20"/>
    </location>
</feature>
<evidence type="ECO:0000256" key="1">
    <source>
        <dbReference type="SAM" id="MobiDB-lite"/>
    </source>
</evidence>
<comment type="caution">
    <text evidence="4">The sequence shown here is derived from an EMBL/GenBank/DDBJ whole genome shotgun (WGS) entry which is preliminary data.</text>
</comment>
<protein>
    <submittedName>
        <fullName evidence="4">Alpha/beta hydrolase</fullName>
    </submittedName>
</protein>
<organism evidence="4 5">
    <name type="scientific">Parafannyhessea umbonata</name>
    <dbReference type="NCBI Taxonomy" id="604330"/>
    <lineage>
        <taxon>Bacteria</taxon>
        <taxon>Bacillati</taxon>
        <taxon>Actinomycetota</taxon>
        <taxon>Coriobacteriia</taxon>
        <taxon>Coriobacteriales</taxon>
        <taxon>Atopobiaceae</taxon>
        <taxon>Parafannyhessea</taxon>
    </lineage>
</organism>
<sequence length="279" mass="29287">MGRRGEQNAPLGGGGQGHGKRHRVRRVLLGMVVALVAVLLVLYLGIHIYAGSYSHATATAREALETSSDVRVKRLDSGDVLFVPSDAGRVSAALVFYPGGKVEVTAYAPLLRRLAERGIACALTRMPENLAVLAPNAADRSRGELEDALRVAGCDPLNVPWMMGGHSLGGAMAASYAGSHASEYRGLVLLAAYSSGDISKSGLSVLLVTGTRDGVLNRDRYNSCLANLPSDYREVRIRGGNHAGFGSYGRQDGDRKATISGGEQVEATVQAIVSLAGSL</sequence>
<keyword evidence="4" id="KW-0378">Hydrolase</keyword>
<dbReference type="SUPFAM" id="SSF53474">
    <property type="entry name" value="alpha/beta-Hydrolases"/>
    <property type="match status" value="1"/>
</dbReference>
<dbReference type="EMBL" id="JABAGR010000006">
    <property type="protein sequence ID" value="NMF26185.1"/>
    <property type="molecule type" value="Genomic_DNA"/>
</dbReference>
<accession>A0A7X9Y166</accession>
<keyword evidence="2" id="KW-0812">Transmembrane</keyword>
<name>A0A7X9Y166_9ACTN</name>
<evidence type="ECO:0000256" key="2">
    <source>
        <dbReference type="SAM" id="Phobius"/>
    </source>
</evidence>
<dbReference type="Proteomes" id="UP000565613">
    <property type="component" value="Unassembled WGS sequence"/>
</dbReference>
<keyword evidence="2" id="KW-0472">Membrane</keyword>
<dbReference type="InterPro" id="IPR029058">
    <property type="entry name" value="AB_hydrolase_fold"/>
</dbReference>
<dbReference type="AlphaFoldDB" id="A0A7X9Y166"/>
<proteinExistence type="predicted"/>
<dbReference type="Pfam" id="PF12695">
    <property type="entry name" value="Abhydrolase_5"/>
    <property type="match status" value="1"/>
</dbReference>
<dbReference type="RefSeq" id="WP_170104239.1">
    <property type="nucleotide sequence ID" value="NZ_JABAGR010000006.1"/>
</dbReference>
<feature type="transmembrane region" description="Helical" evidence="2">
    <location>
        <begin position="27"/>
        <end position="50"/>
    </location>
</feature>
<dbReference type="Gene3D" id="3.40.50.1820">
    <property type="entry name" value="alpha/beta hydrolase"/>
    <property type="match status" value="1"/>
</dbReference>
<feature type="domain" description="Alpha/beta hydrolase fold-5" evidence="3">
    <location>
        <begin position="94"/>
        <end position="265"/>
    </location>
</feature>
<evidence type="ECO:0000313" key="5">
    <source>
        <dbReference type="Proteomes" id="UP000565613"/>
    </source>
</evidence>